<dbReference type="AlphaFoldDB" id="A0A164XNS8"/>
<name>A0A164XNS8_9CRUS</name>
<keyword evidence="2" id="KW-1185">Reference proteome</keyword>
<proteinExistence type="predicted"/>
<comment type="caution">
    <text evidence="1">The sequence shown here is derived from an EMBL/GenBank/DDBJ whole genome shotgun (WGS) entry which is preliminary data.</text>
</comment>
<dbReference type="Proteomes" id="UP000076858">
    <property type="component" value="Unassembled WGS sequence"/>
</dbReference>
<gene>
    <name evidence="1" type="ORF">APZ42_019763</name>
</gene>
<dbReference type="EMBL" id="LRGB01000944">
    <property type="protein sequence ID" value="KZS14420.1"/>
    <property type="molecule type" value="Genomic_DNA"/>
</dbReference>
<protein>
    <submittedName>
        <fullName evidence="1">Uncharacterized protein</fullName>
    </submittedName>
</protein>
<accession>A0A164XNS8</accession>
<sequence length="85" mass="10240">MPEPFKLFNRLSVCVNHQFGEQFEFRLYFYRTYCMMVEMPLERLPLRDICPRYAKHKGKLKSSRSVFSRAVNSSQKLHYREGVCL</sequence>
<organism evidence="1 2">
    <name type="scientific">Daphnia magna</name>
    <dbReference type="NCBI Taxonomy" id="35525"/>
    <lineage>
        <taxon>Eukaryota</taxon>
        <taxon>Metazoa</taxon>
        <taxon>Ecdysozoa</taxon>
        <taxon>Arthropoda</taxon>
        <taxon>Crustacea</taxon>
        <taxon>Branchiopoda</taxon>
        <taxon>Diplostraca</taxon>
        <taxon>Cladocera</taxon>
        <taxon>Anomopoda</taxon>
        <taxon>Daphniidae</taxon>
        <taxon>Daphnia</taxon>
    </lineage>
</organism>
<evidence type="ECO:0000313" key="1">
    <source>
        <dbReference type="EMBL" id="KZS14420.1"/>
    </source>
</evidence>
<evidence type="ECO:0000313" key="2">
    <source>
        <dbReference type="Proteomes" id="UP000076858"/>
    </source>
</evidence>
<reference evidence="1 2" key="1">
    <citation type="submission" date="2016-03" db="EMBL/GenBank/DDBJ databases">
        <title>EvidentialGene: Evidence-directed Construction of Genes on Genomes.</title>
        <authorList>
            <person name="Gilbert D.G."/>
            <person name="Choi J.-H."/>
            <person name="Mockaitis K."/>
            <person name="Colbourne J."/>
            <person name="Pfrender M."/>
        </authorList>
    </citation>
    <scope>NUCLEOTIDE SEQUENCE [LARGE SCALE GENOMIC DNA]</scope>
    <source>
        <strain evidence="1 2">Xinb3</strain>
        <tissue evidence="1">Complete organism</tissue>
    </source>
</reference>